<protein>
    <submittedName>
        <fullName evidence="1">Uncharacterized protein</fullName>
    </submittedName>
</protein>
<organism evidence="1 2">
    <name type="scientific">Pectobacterium aroidearum</name>
    <dbReference type="NCBI Taxonomy" id="1201031"/>
    <lineage>
        <taxon>Bacteria</taxon>
        <taxon>Pseudomonadati</taxon>
        <taxon>Pseudomonadota</taxon>
        <taxon>Gammaproteobacteria</taxon>
        <taxon>Enterobacterales</taxon>
        <taxon>Pectobacteriaceae</taxon>
        <taxon>Pectobacterium</taxon>
    </lineage>
</organism>
<keyword evidence="2" id="KW-1185">Reference proteome</keyword>
<accession>A0ABR5ZJI8</accession>
<reference evidence="1 2" key="1">
    <citation type="submission" date="2020-07" db="EMBL/GenBank/DDBJ databases">
        <title>Characterization of Pectobacterium aroidearum strains causing soft rot on Amorphophallus konjac.</title>
        <authorList>
            <person name="Xie H."/>
        </authorList>
    </citation>
    <scope>NUCLEOTIDE SEQUENCE [LARGE SCALE GENOMIC DNA]</scope>
    <source>
        <strain evidence="1 2">MY10</strain>
    </source>
</reference>
<sequence length="67" mass="7114">MSKSGITLTAAQIKELAQFAIDDGQPEYTITHAHIPAFTADDDSEIPEYDGLIAYSGSENSGVLQLG</sequence>
<gene>
    <name evidence="1" type="ORF">H2Y56_21920</name>
</gene>
<dbReference type="EMBL" id="JACERK010000017">
    <property type="protein sequence ID" value="MBA5234741.1"/>
    <property type="molecule type" value="Genomic_DNA"/>
</dbReference>
<proteinExistence type="predicted"/>
<name>A0ABR5ZJI8_9GAMM</name>
<evidence type="ECO:0000313" key="2">
    <source>
        <dbReference type="Proteomes" id="UP000530038"/>
    </source>
</evidence>
<dbReference type="Proteomes" id="UP000530038">
    <property type="component" value="Unassembled WGS sequence"/>
</dbReference>
<comment type="caution">
    <text evidence="1">The sequence shown here is derived from an EMBL/GenBank/DDBJ whole genome shotgun (WGS) entry which is preliminary data.</text>
</comment>
<evidence type="ECO:0000313" key="1">
    <source>
        <dbReference type="EMBL" id="MBA5234741.1"/>
    </source>
</evidence>
<dbReference type="RefSeq" id="WP_181838320.1">
    <property type="nucleotide sequence ID" value="NZ_JACERK010000017.1"/>
</dbReference>